<evidence type="ECO:0000313" key="2">
    <source>
        <dbReference type="EMBL" id="CAD9234012.1"/>
    </source>
</evidence>
<dbReference type="EMBL" id="HBGH01010949">
    <property type="protein sequence ID" value="CAD9234012.1"/>
    <property type="molecule type" value="Transcribed_RNA"/>
</dbReference>
<dbReference type="InterPro" id="IPR008479">
    <property type="entry name" value="DUF760"/>
</dbReference>
<dbReference type="PANTHER" id="PTHR33598:SF4">
    <property type="entry name" value="OS02G0833400 PROTEIN"/>
    <property type="match status" value="1"/>
</dbReference>
<reference evidence="2" key="1">
    <citation type="submission" date="2021-01" db="EMBL/GenBank/DDBJ databases">
        <authorList>
            <person name="Corre E."/>
            <person name="Pelletier E."/>
            <person name="Niang G."/>
            <person name="Scheremetjew M."/>
            <person name="Finn R."/>
            <person name="Kale V."/>
            <person name="Holt S."/>
            <person name="Cochrane G."/>
            <person name="Meng A."/>
            <person name="Brown T."/>
            <person name="Cohen L."/>
        </authorList>
    </citation>
    <scope>NUCLEOTIDE SEQUENCE</scope>
    <source>
        <strain evidence="2">SAG 36.94</strain>
    </source>
</reference>
<proteinExistence type="predicted"/>
<feature type="region of interest" description="Disordered" evidence="1">
    <location>
        <begin position="286"/>
        <end position="323"/>
    </location>
</feature>
<gene>
    <name evidence="2" type="ORF">CCAE0312_LOCUS6100</name>
</gene>
<name>A0A7S1XDN7_9RHOD</name>
<dbReference type="PANTHER" id="PTHR33598">
    <property type="entry name" value="OS02G0833400 PROTEIN"/>
    <property type="match status" value="1"/>
</dbReference>
<feature type="compositionally biased region" description="Polar residues" evidence="1">
    <location>
        <begin position="305"/>
        <end position="314"/>
    </location>
</feature>
<dbReference type="AlphaFoldDB" id="A0A7S1XDN7"/>
<accession>A0A7S1XDN7</accession>
<organism evidence="2">
    <name type="scientific">Compsopogon caeruleus</name>
    <dbReference type="NCBI Taxonomy" id="31354"/>
    <lineage>
        <taxon>Eukaryota</taxon>
        <taxon>Rhodophyta</taxon>
        <taxon>Compsopogonophyceae</taxon>
        <taxon>Compsopogonales</taxon>
        <taxon>Compsopogonaceae</taxon>
        <taxon>Compsopogon</taxon>
    </lineage>
</organism>
<sequence>MDGVVGGVGAAASFAMSEGPFIVMGPASRNDEEAESNPLYAAIKKFDPDDISSISKHVSEEAIEAMRRSLVGILGNLPAETFEVQITSEKNGLRQLLVSALTTGYSIRNAEFRMVLNARFSPTVPLYGQSGSDQSVSDEPDFLKLVPLRTGVKRENISGRVSWWDTTAGESKEMDVESYVSRLEAEVDLLRDRLSANEQHDPVKNGLLRYMRTLSQDKLLGLQAGISELATKAMKGVVSQLLGVIPNVTYSISRDYLAQLNLWCLMIGYHIRDLEKRHEIMETFLASGDSPMGSSGTENPPLKGSDSSSTNSPTPKDDIGQPS</sequence>
<evidence type="ECO:0000256" key="1">
    <source>
        <dbReference type="SAM" id="MobiDB-lite"/>
    </source>
</evidence>
<protein>
    <submittedName>
        <fullName evidence="2">Uncharacterized protein</fullName>
    </submittedName>
</protein>
<dbReference type="Pfam" id="PF05542">
    <property type="entry name" value="DUF760"/>
    <property type="match status" value="2"/>
</dbReference>